<dbReference type="EMBL" id="LAZR01003994">
    <property type="protein sequence ID" value="KKN12770.1"/>
    <property type="molecule type" value="Genomic_DNA"/>
</dbReference>
<proteinExistence type="predicted"/>
<gene>
    <name evidence="1" type="ORF">LCGC14_1013090</name>
</gene>
<organism evidence="1">
    <name type="scientific">marine sediment metagenome</name>
    <dbReference type="NCBI Taxonomy" id="412755"/>
    <lineage>
        <taxon>unclassified sequences</taxon>
        <taxon>metagenomes</taxon>
        <taxon>ecological metagenomes</taxon>
    </lineage>
</organism>
<evidence type="ECO:0000313" key="1">
    <source>
        <dbReference type="EMBL" id="KKN12770.1"/>
    </source>
</evidence>
<sequence length="82" mass="9401">MKYVRHKEKGMVIFPNKHNEGWWHLHMAQLLGKGDIISAGFIIFREGKFVCEGYSKSLGLGPAPDDNEELKNLLKQGHYNEC</sequence>
<accession>A0A0F9MZT0</accession>
<protein>
    <submittedName>
        <fullName evidence="1">Uncharacterized protein</fullName>
    </submittedName>
</protein>
<comment type="caution">
    <text evidence="1">The sequence shown here is derived from an EMBL/GenBank/DDBJ whole genome shotgun (WGS) entry which is preliminary data.</text>
</comment>
<dbReference type="AlphaFoldDB" id="A0A0F9MZT0"/>
<name>A0A0F9MZT0_9ZZZZ</name>
<reference evidence="1" key="1">
    <citation type="journal article" date="2015" name="Nature">
        <title>Complex archaea that bridge the gap between prokaryotes and eukaryotes.</title>
        <authorList>
            <person name="Spang A."/>
            <person name="Saw J.H."/>
            <person name="Jorgensen S.L."/>
            <person name="Zaremba-Niedzwiedzka K."/>
            <person name="Martijn J."/>
            <person name="Lind A.E."/>
            <person name="van Eijk R."/>
            <person name="Schleper C."/>
            <person name="Guy L."/>
            <person name="Ettema T.J."/>
        </authorList>
    </citation>
    <scope>NUCLEOTIDE SEQUENCE</scope>
</reference>